<keyword evidence="2" id="KW-0732">Signal</keyword>
<evidence type="ECO:0000256" key="2">
    <source>
        <dbReference type="SAM" id="SignalP"/>
    </source>
</evidence>
<protein>
    <submittedName>
        <fullName evidence="4 5">Secreted protein</fullName>
    </submittedName>
</protein>
<feature type="signal peptide" evidence="2">
    <location>
        <begin position="1"/>
        <end position="25"/>
    </location>
</feature>
<evidence type="ECO:0000313" key="3">
    <source>
        <dbReference type="Proteomes" id="UP000095280"/>
    </source>
</evidence>
<dbReference type="WBParaSite" id="maker-uti_cns_0005656-snap-gene-0.7-mRNA-1">
    <property type="protein sequence ID" value="maker-uti_cns_0005656-snap-gene-0.7-mRNA-1"/>
    <property type="gene ID" value="maker-uti_cns_0005656-snap-gene-0.7"/>
</dbReference>
<dbReference type="WBParaSite" id="maker-uti_cns_0007710-snap-gene-0.6-mRNA-1">
    <property type="protein sequence ID" value="maker-uti_cns_0007710-snap-gene-0.6-mRNA-1"/>
    <property type="gene ID" value="maker-uti_cns_0007710-snap-gene-0.6"/>
</dbReference>
<evidence type="ECO:0000256" key="1">
    <source>
        <dbReference type="SAM" id="MobiDB-lite"/>
    </source>
</evidence>
<feature type="region of interest" description="Disordered" evidence="1">
    <location>
        <begin position="58"/>
        <end position="92"/>
    </location>
</feature>
<sequence>RTRGHWTTVRWSRLHLFQTLQSTLAESTTDCARSSSETLSKSSALFMKCEFSKRRATLSSDSTLTKRPPKPLCSATDEKSVARPASAPGARSAAARIMERPLRRLLLLRRLRRRLLL</sequence>
<feature type="chain" id="PRO_5009845751" evidence="2">
    <location>
        <begin position="26"/>
        <end position="117"/>
    </location>
</feature>
<organism evidence="3 4">
    <name type="scientific">Macrostomum lignano</name>
    <dbReference type="NCBI Taxonomy" id="282301"/>
    <lineage>
        <taxon>Eukaryota</taxon>
        <taxon>Metazoa</taxon>
        <taxon>Spiralia</taxon>
        <taxon>Lophotrochozoa</taxon>
        <taxon>Platyhelminthes</taxon>
        <taxon>Rhabditophora</taxon>
        <taxon>Macrostomorpha</taxon>
        <taxon>Macrostomida</taxon>
        <taxon>Macrostomidae</taxon>
        <taxon>Macrostomum</taxon>
    </lineage>
</organism>
<proteinExistence type="predicted"/>
<name>A0A1I8HDT9_9PLAT</name>
<feature type="compositionally biased region" description="Low complexity" evidence="1">
    <location>
        <begin position="82"/>
        <end position="92"/>
    </location>
</feature>
<keyword evidence="3" id="KW-1185">Reference proteome</keyword>
<dbReference type="AlphaFoldDB" id="A0A1I8HDT9"/>
<evidence type="ECO:0000313" key="5">
    <source>
        <dbReference type="WBParaSite" id="maker-uti_cns_0007710-snap-gene-0.6-mRNA-1"/>
    </source>
</evidence>
<dbReference type="Proteomes" id="UP000095280">
    <property type="component" value="Unplaced"/>
</dbReference>
<reference evidence="4 5" key="1">
    <citation type="submission" date="2016-11" db="UniProtKB">
        <authorList>
            <consortium name="WormBaseParasite"/>
        </authorList>
    </citation>
    <scope>IDENTIFICATION</scope>
</reference>
<evidence type="ECO:0000313" key="4">
    <source>
        <dbReference type="WBParaSite" id="maker-uti_cns_0005656-snap-gene-0.7-mRNA-1"/>
    </source>
</evidence>
<accession>A0A1I8HDT9</accession>